<feature type="active site" description="Proton donor" evidence="18">
    <location>
        <position position="483"/>
    </location>
</feature>
<dbReference type="Gene3D" id="1.10.274.10">
    <property type="entry name" value="PtsI, HPr-binding domain"/>
    <property type="match status" value="1"/>
</dbReference>
<dbReference type="InterPro" id="IPR023151">
    <property type="entry name" value="PEP_util_CS"/>
</dbReference>
<feature type="domain" description="PEP-utilising enzyme C-terminal" evidence="22">
    <location>
        <begin position="252"/>
        <end position="520"/>
    </location>
</feature>
<evidence type="ECO:0000256" key="9">
    <source>
        <dbReference type="ARBA" id="ARBA00022490"/>
    </source>
</evidence>
<evidence type="ECO:0000256" key="17">
    <source>
        <dbReference type="PIRNR" id="PIRNR000732"/>
    </source>
</evidence>
<evidence type="ECO:0000259" key="21">
    <source>
        <dbReference type="Pfam" id="PF00391"/>
    </source>
</evidence>
<dbReference type="InterPro" id="IPR018274">
    <property type="entry name" value="PEP_util_AS"/>
</dbReference>
<dbReference type="NCBIfam" id="TIGR01417">
    <property type="entry name" value="PTS_I_fam"/>
    <property type="match status" value="1"/>
</dbReference>
<feature type="binding site" evidence="20">
    <location>
        <position position="436"/>
    </location>
    <ligand>
        <name>Mg(2+)</name>
        <dbReference type="ChEBI" id="CHEBI:18420"/>
    </ligand>
</feature>
<dbReference type="OrthoDB" id="9765468at2"/>
<dbReference type="GO" id="GO:0008965">
    <property type="term" value="F:phosphoenolpyruvate-protein phosphotransferase activity"/>
    <property type="evidence" value="ECO:0007669"/>
    <property type="project" value="UniProtKB-EC"/>
</dbReference>
<dbReference type="Gene3D" id="3.20.20.60">
    <property type="entry name" value="Phosphoenolpyruvate-binding domains"/>
    <property type="match status" value="1"/>
</dbReference>
<accession>A0A021VXE0</accession>
<dbReference type="EC" id="2.7.3.9" evidence="6 17"/>
<dbReference type="Pfam" id="PF02896">
    <property type="entry name" value="PEP-utilizers_C"/>
    <property type="match status" value="1"/>
</dbReference>
<keyword evidence="25" id="KW-1185">Reference proteome</keyword>
<evidence type="ECO:0000259" key="23">
    <source>
        <dbReference type="Pfam" id="PF05524"/>
    </source>
</evidence>
<evidence type="ECO:0000256" key="12">
    <source>
        <dbReference type="ARBA" id="ARBA00022683"/>
    </source>
</evidence>
<comment type="similarity">
    <text evidence="5 17">Belongs to the PEP-utilizing enzyme family.</text>
</comment>
<evidence type="ECO:0000256" key="16">
    <source>
        <dbReference type="ARBA" id="ARBA00033235"/>
    </source>
</evidence>
<evidence type="ECO:0000313" key="24">
    <source>
        <dbReference type="EMBL" id="EYR64695.1"/>
    </source>
</evidence>
<dbReference type="PRINTS" id="PR01736">
    <property type="entry name" value="PHPHTRNFRASE"/>
</dbReference>
<dbReference type="GO" id="GO:0046872">
    <property type="term" value="F:metal ion binding"/>
    <property type="evidence" value="ECO:0007669"/>
    <property type="project" value="UniProtKB-KW"/>
</dbReference>
<evidence type="ECO:0000256" key="20">
    <source>
        <dbReference type="PIRSR" id="PIRSR000732-3"/>
    </source>
</evidence>
<keyword evidence="10 17" id="KW-0762">Sugar transport</keyword>
<organism evidence="24 25">
    <name type="scientific">Actinotalea ferrariae CF5-4</name>
    <dbReference type="NCBI Taxonomy" id="948458"/>
    <lineage>
        <taxon>Bacteria</taxon>
        <taxon>Bacillati</taxon>
        <taxon>Actinomycetota</taxon>
        <taxon>Actinomycetes</taxon>
        <taxon>Micrococcales</taxon>
        <taxon>Cellulomonadaceae</taxon>
        <taxon>Actinotalea</taxon>
    </lineage>
</organism>
<evidence type="ECO:0000256" key="3">
    <source>
        <dbReference type="ARBA" id="ARBA00002728"/>
    </source>
</evidence>
<evidence type="ECO:0000259" key="22">
    <source>
        <dbReference type="Pfam" id="PF02896"/>
    </source>
</evidence>
<dbReference type="PANTHER" id="PTHR46244:SF3">
    <property type="entry name" value="PHOSPHOENOLPYRUVATE-PROTEIN PHOSPHOTRANSFERASE"/>
    <property type="match status" value="1"/>
</dbReference>
<dbReference type="RefSeq" id="WP_034222551.1">
    <property type="nucleotide sequence ID" value="NZ_AXCW01000021.1"/>
</dbReference>
<keyword evidence="14 17" id="KW-0418">Kinase</keyword>
<dbReference type="Pfam" id="PF05524">
    <property type="entry name" value="PEP-utilisers_N"/>
    <property type="match status" value="1"/>
</dbReference>
<feature type="binding site" evidence="19">
    <location>
        <begin position="435"/>
        <end position="436"/>
    </location>
    <ligand>
        <name>phosphoenolpyruvate</name>
        <dbReference type="ChEBI" id="CHEBI:58702"/>
    </ligand>
</feature>
<protein>
    <recommendedName>
        <fullName evidence="7 17">Phosphoenolpyruvate-protein phosphotransferase</fullName>
        <ecNumber evidence="6 17">2.7.3.9</ecNumber>
    </recommendedName>
    <alternativeName>
        <fullName evidence="16 17">Phosphotransferase system, enzyme I</fullName>
    </alternativeName>
</protein>
<evidence type="ECO:0000256" key="7">
    <source>
        <dbReference type="ARBA" id="ARBA00016544"/>
    </source>
</evidence>
<keyword evidence="11 17" id="KW-0808">Transferase</keyword>
<dbReference type="GO" id="GO:0005737">
    <property type="term" value="C:cytoplasm"/>
    <property type="evidence" value="ECO:0007669"/>
    <property type="project" value="UniProtKB-SubCell"/>
</dbReference>
<comment type="cofactor">
    <cofactor evidence="2 17 20">
        <name>Mg(2+)</name>
        <dbReference type="ChEBI" id="CHEBI:18420"/>
    </cofactor>
</comment>
<dbReference type="PIRSF" id="PIRSF000732">
    <property type="entry name" value="PTS_enzyme_I"/>
    <property type="match status" value="1"/>
</dbReference>
<feature type="domain" description="Phosphotransferase system enzyme I N-terminal" evidence="23">
    <location>
        <begin position="7"/>
        <end position="123"/>
    </location>
</feature>
<keyword evidence="12 17" id="KW-0598">Phosphotransferase system</keyword>
<dbReference type="SUPFAM" id="SSF47831">
    <property type="entry name" value="Enzyme I of the PEP:sugar phosphotransferase system HPr-binding (sub)domain"/>
    <property type="match status" value="1"/>
</dbReference>
<dbReference type="InterPro" id="IPR006318">
    <property type="entry name" value="PTS_EI-like"/>
</dbReference>
<dbReference type="SUPFAM" id="SSF51621">
    <property type="entry name" value="Phosphoenolpyruvate/pyruvate domain"/>
    <property type="match status" value="1"/>
</dbReference>
<evidence type="ECO:0000256" key="10">
    <source>
        <dbReference type="ARBA" id="ARBA00022597"/>
    </source>
</evidence>
<dbReference type="InterPro" id="IPR036637">
    <property type="entry name" value="Phosphohistidine_dom_sf"/>
</dbReference>
<dbReference type="InterPro" id="IPR008731">
    <property type="entry name" value="PTS_EIN"/>
</dbReference>
<feature type="domain" description="PEP-utilising enzyme mobile" evidence="21">
    <location>
        <begin position="150"/>
        <end position="221"/>
    </location>
</feature>
<evidence type="ECO:0000256" key="2">
    <source>
        <dbReference type="ARBA" id="ARBA00001946"/>
    </source>
</evidence>
<dbReference type="EMBL" id="AXCW01000021">
    <property type="protein sequence ID" value="EYR64695.1"/>
    <property type="molecule type" value="Genomic_DNA"/>
</dbReference>
<feature type="active site" description="Tele-phosphohistidine intermediate" evidence="18">
    <location>
        <position position="186"/>
    </location>
</feature>
<dbReference type="Pfam" id="PF00391">
    <property type="entry name" value="PEP-utilizers"/>
    <property type="match status" value="1"/>
</dbReference>
<evidence type="ECO:0000256" key="11">
    <source>
        <dbReference type="ARBA" id="ARBA00022679"/>
    </source>
</evidence>
<keyword evidence="13 17" id="KW-0479">Metal-binding</keyword>
<sequence length="561" mass="57829">MTGRVLHGTGVGRGAVIGPVVRVHSAPAVDPATRVGTDAADAHRLLDAAFTTVAQRLQQQADGASGTLREVLAATAQMAADPALRSQSLQRVDAGEPVVAAVDGVVDTFATMFEQAGGYLAERVTDLRSVRDRVVAEVLGVPAPGVPVLDRPSVVVAVDLAPADTATLDLERTLALVTSEGGPTGHTAIIAGQLGIPCLVQVTGATDLPEGTEIAVDAATGTVTVDPDDDVRAAVAERRAVLATLAEDTSAGATADGHQVALLANIGTAEDAERLTDAAVEGVGLFRTEVLFLGRDEAPSEEEQAATYTRALRALGDRKLVLRTLDAGADKPLPFVTQPGEENPALGVRGYRLVRRSRELLETQLRAAASAAREAGGELWVMAPMIATVDEAADFAALARAAGVTQVGVMVEVPSAALRARDVLHEVDFVSLGTNDLAQYAMATDRLRGELSDLLDPWQPAVLDLVAHTAEAGTDLGKPVGVCGESASDPLMALVLVGLGVSSLSMAPSAVPGVRMSLARHTLEQCRQIAGAARAARSAADARAACLALVDPEVRRVLALG</sequence>
<dbReference type="PROSITE" id="PS00370">
    <property type="entry name" value="PEP_ENZYMES_PHOS_SITE"/>
    <property type="match status" value="1"/>
</dbReference>
<evidence type="ECO:0000256" key="5">
    <source>
        <dbReference type="ARBA" id="ARBA00007837"/>
    </source>
</evidence>
<keyword evidence="15 17" id="KW-0460">Magnesium</keyword>
<comment type="subcellular location">
    <subcellularLocation>
        <location evidence="4 17">Cytoplasm</location>
    </subcellularLocation>
</comment>
<dbReference type="InterPro" id="IPR008279">
    <property type="entry name" value="PEP-util_enz_mobile_dom"/>
</dbReference>
<comment type="function">
    <text evidence="3 17">General (non sugar-specific) component of the phosphoenolpyruvate-dependent sugar phosphotransferase system (sugar PTS). This major carbohydrate active-transport system catalyzes the phosphorylation of incoming sugar substrates concomitantly with their translocation across the cell membrane. Enzyme I transfers the phosphoryl group from phosphoenolpyruvate (PEP) to the phosphoryl carrier protein (HPr).</text>
</comment>
<dbReference type="InterPro" id="IPR000121">
    <property type="entry name" value="PEP_util_C"/>
</dbReference>
<evidence type="ECO:0000256" key="15">
    <source>
        <dbReference type="ARBA" id="ARBA00022842"/>
    </source>
</evidence>
<dbReference type="SUPFAM" id="SSF52009">
    <property type="entry name" value="Phosphohistidine domain"/>
    <property type="match status" value="1"/>
</dbReference>
<comment type="caution">
    <text evidence="24">The sequence shown here is derived from an EMBL/GenBank/DDBJ whole genome shotgun (WGS) entry which is preliminary data.</text>
</comment>
<dbReference type="InterPro" id="IPR050499">
    <property type="entry name" value="PEP-utilizing_PTS_enzyme"/>
</dbReference>
<keyword evidence="9 17" id="KW-0963">Cytoplasm</keyword>
<evidence type="ECO:0000256" key="14">
    <source>
        <dbReference type="ARBA" id="ARBA00022777"/>
    </source>
</evidence>
<dbReference type="InterPro" id="IPR015813">
    <property type="entry name" value="Pyrv/PenolPyrv_kinase-like_dom"/>
</dbReference>
<keyword evidence="8 17" id="KW-0813">Transport</keyword>
<dbReference type="GO" id="GO:0016301">
    <property type="term" value="F:kinase activity"/>
    <property type="evidence" value="ECO:0007669"/>
    <property type="project" value="UniProtKB-KW"/>
</dbReference>
<dbReference type="PANTHER" id="PTHR46244">
    <property type="entry name" value="PHOSPHOENOLPYRUVATE-PROTEIN PHOSPHOTRANSFERASE"/>
    <property type="match status" value="1"/>
</dbReference>
<dbReference type="AlphaFoldDB" id="A0A021VXE0"/>
<evidence type="ECO:0000313" key="25">
    <source>
        <dbReference type="Proteomes" id="UP000019753"/>
    </source>
</evidence>
<dbReference type="GO" id="GO:0009401">
    <property type="term" value="P:phosphoenolpyruvate-dependent sugar phosphotransferase system"/>
    <property type="evidence" value="ECO:0007669"/>
    <property type="project" value="UniProtKB-KW"/>
</dbReference>
<proteinExistence type="inferred from homology"/>
<dbReference type="Gene3D" id="3.50.30.10">
    <property type="entry name" value="Phosphohistidine domain"/>
    <property type="match status" value="1"/>
</dbReference>
<dbReference type="InterPro" id="IPR024692">
    <property type="entry name" value="PTS_EI"/>
</dbReference>
<comment type="catalytic activity">
    <reaction evidence="1 17">
        <text>L-histidyl-[protein] + phosphoenolpyruvate = N(pros)-phospho-L-histidyl-[protein] + pyruvate</text>
        <dbReference type="Rhea" id="RHEA:23880"/>
        <dbReference type="Rhea" id="RHEA-COMP:9745"/>
        <dbReference type="Rhea" id="RHEA-COMP:9746"/>
        <dbReference type="ChEBI" id="CHEBI:15361"/>
        <dbReference type="ChEBI" id="CHEBI:29979"/>
        <dbReference type="ChEBI" id="CHEBI:58702"/>
        <dbReference type="ChEBI" id="CHEBI:64837"/>
        <dbReference type="EC" id="2.7.3.9"/>
    </reaction>
</comment>
<name>A0A021VXE0_9CELL</name>
<keyword evidence="24" id="KW-0670">Pyruvate</keyword>
<dbReference type="InterPro" id="IPR040442">
    <property type="entry name" value="Pyrv_kinase-like_dom_sf"/>
</dbReference>
<dbReference type="Proteomes" id="UP000019753">
    <property type="component" value="Unassembled WGS sequence"/>
</dbReference>
<gene>
    <name evidence="24" type="ORF">N866_06550</name>
</gene>
<feature type="binding site" evidence="19">
    <location>
        <position position="323"/>
    </location>
    <ligand>
        <name>phosphoenolpyruvate</name>
        <dbReference type="ChEBI" id="CHEBI:58702"/>
    </ligand>
</feature>
<evidence type="ECO:0000256" key="19">
    <source>
        <dbReference type="PIRSR" id="PIRSR000732-2"/>
    </source>
</evidence>
<feature type="binding site" evidence="20">
    <location>
        <position position="412"/>
    </location>
    <ligand>
        <name>Mg(2+)</name>
        <dbReference type="ChEBI" id="CHEBI:18420"/>
    </ligand>
</feature>
<reference evidence="24 25" key="1">
    <citation type="submission" date="2014-01" db="EMBL/GenBank/DDBJ databases">
        <title>Actinotalea ferrariae CF5-4.</title>
        <authorList>
            <person name="Chen F."/>
            <person name="Li Y."/>
            <person name="Wang G."/>
        </authorList>
    </citation>
    <scope>NUCLEOTIDE SEQUENCE [LARGE SCALE GENOMIC DNA]</scope>
    <source>
        <strain evidence="24 25">CF5-4</strain>
    </source>
</reference>
<feature type="binding site" evidence="19">
    <location>
        <position position="446"/>
    </location>
    <ligand>
        <name>phosphoenolpyruvate</name>
        <dbReference type="ChEBI" id="CHEBI:58702"/>
    </ligand>
</feature>
<evidence type="ECO:0000256" key="1">
    <source>
        <dbReference type="ARBA" id="ARBA00000683"/>
    </source>
</evidence>
<evidence type="ECO:0000256" key="4">
    <source>
        <dbReference type="ARBA" id="ARBA00004496"/>
    </source>
</evidence>
<evidence type="ECO:0000256" key="6">
    <source>
        <dbReference type="ARBA" id="ARBA00012232"/>
    </source>
</evidence>
<dbReference type="InterPro" id="IPR036618">
    <property type="entry name" value="PtsI_HPr-bd_sf"/>
</dbReference>
<feature type="binding site" evidence="19">
    <location>
        <position position="287"/>
    </location>
    <ligand>
        <name>phosphoenolpyruvate</name>
        <dbReference type="ChEBI" id="CHEBI:58702"/>
    </ligand>
</feature>
<evidence type="ECO:0000256" key="18">
    <source>
        <dbReference type="PIRSR" id="PIRSR000732-1"/>
    </source>
</evidence>
<evidence type="ECO:0000256" key="8">
    <source>
        <dbReference type="ARBA" id="ARBA00022448"/>
    </source>
</evidence>
<dbReference type="PROSITE" id="PS00742">
    <property type="entry name" value="PEP_ENZYMES_2"/>
    <property type="match status" value="1"/>
</dbReference>
<evidence type="ECO:0000256" key="13">
    <source>
        <dbReference type="ARBA" id="ARBA00022723"/>
    </source>
</evidence>